<keyword evidence="2" id="KW-1133">Transmembrane helix</keyword>
<dbReference type="Pfam" id="PF19650">
    <property type="entry name" value="DUF6153"/>
    <property type="match status" value="1"/>
</dbReference>
<feature type="region of interest" description="Disordered" evidence="1">
    <location>
        <begin position="58"/>
        <end position="80"/>
    </location>
</feature>
<dbReference type="RefSeq" id="WP_350275124.1">
    <property type="nucleotide sequence ID" value="NZ_CP158165.1"/>
</dbReference>
<gene>
    <name evidence="3" type="ORF">ABN611_27390</name>
</gene>
<reference evidence="3" key="1">
    <citation type="submission" date="2024-06" db="EMBL/GenBank/DDBJ databases">
        <title>Kribbella sp. strain HUAS MG21 genome sequences.</title>
        <authorList>
            <person name="Mo P."/>
        </authorList>
    </citation>
    <scope>NUCLEOTIDE SEQUENCE</scope>
    <source>
        <strain evidence="3">HUAS MG21</strain>
    </source>
</reference>
<keyword evidence="2" id="KW-0472">Membrane</keyword>
<dbReference type="InterPro" id="IPR046151">
    <property type="entry name" value="DUF6153"/>
</dbReference>
<evidence type="ECO:0000256" key="1">
    <source>
        <dbReference type="SAM" id="MobiDB-lite"/>
    </source>
</evidence>
<protein>
    <submittedName>
        <fullName evidence="3">DUF6153 family protein</fullName>
    </submittedName>
</protein>
<keyword evidence="2" id="KW-0812">Transmembrane</keyword>
<feature type="transmembrane region" description="Helical" evidence="2">
    <location>
        <begin position="28"/>
        <end position="47"/>
    </location>
</feature>
<proteinExistence type="predicted"/>
<dbReference type="EMBL" id="CP158165">
    <property type="protein sequence ID" value="XBV22278.1"/>
    <property type="molecule type" value="Genomic_DNA"/>
</dbReference>
<evidence type="ECO:0000313" key="3">
    <source>
        <dbReference type="EMBL" id="XBV22278.1"/>
    </source>
</evidence>
<accession>A0AAU7T6G1</accession>
<organism evidence="3">
    <name type="scientific">Kribbella sp. HUAS MG21</name>
    <dbReference type="NCBI Taxonomy" id="3160966"/>
    <lineage>
        <taxon>Bacteria</taxon>
        <taxon>Bacillati</taxon>
        <taxon>Actinomycetota</taxon>
        <taxon>Actinomycetes</taxon>
        <taxon>Propionibacteriales</taxon>
        <taxon>Kribbellaceae</taxon>
        <taxon>Kribbella</taxon>
    </lineage>
</organism>
<sequence>MGIYYRTSYVVAKDPWMERRGAVPGSRVIRLLLHVCVLAGVLGMHALTMNHDPAMMSAGEPSAAHAVHGDSAEPSPSPVSLTRAAEPMNSMCLAILGGLLLIGLALYLSWRRSARPMPWATRVRVVPAAVLGRSPPWLTPSLSKLCVLRT</sequence>
<feature type="transmembrane region" description="Helical" evidence="2">
    <location>
        <begin position="88"/>
        <end position="108"/>
    </location>
</feature>
<name>A0AAU7T6G1_9ACTN</name>
<dbReference type="AlphaFoldDB" id="A0AAU7T6G1"/>
<evidence type="ECO:0000256" key="2">
    <source>
        <dbReference type="SAM" id="Phobius"/>
    </source>
</evidence>